<dbReference type="InterPro" id="IPR050253">
    <property type="entry name" value="Seed_Storage-Functional"/>
</dbReference>
<dbReference type="OrthoDB" id="1912756at2759"/>
<dbReference type="SUPFAM" id="SSF51182">
    <property type="entry name" value="RmlC-like cupins"/>
    <property type="match status" value="1"/>
</dbReference>
<sequence>MAPTHTVLLLSMFLLASSALALSNQEDPELRYCRRQCQQQGRFSERELKECESRCEDPEERLRQCQRRCETQHHDDPSQCAQCQRRCQERYEEERREQRGSERGDILGQGSPEERLQQCQSRCETQHRHDPSQRSQCQRRCQERYEQERRGQQEPEMGDVLGQGSPEERLQQCQRRCETQHRHDPRQRTQCQRQCEERYEQERRGQQEPETGDVLGQGSPEERLRECQRRCETQHRHDQRQRSQCQRRCQERYEEERKQQQERGGRGNDEEEGPQERLQQCRRRCRSEGYSPREQSRCERDCQQRYEQEQRERGGRDDETNPRREEGEEQQEGRSPYFFDQQSFRHRVRTEHGNVRMLERFTKRSELLRAIEHYRLAFLEANPNAFVLPHHIDADTICYVAKGRGTIKLLRGENRRESYDIRRGDIITVHAGTVVYMVNTDSNEKLHIAKLVRTVSTPGVVRGYFGVGGEDPESFFRSFSDELLQAAFNAKRETVERMFGRQTKGAIVRASQEQVRAMSRGGSSEGERRTFGESTKPFNLLSKRPTHSSRYGQLYEATAEDCRELRDLDVQVSFANISSGSMTAPYYLTRSTKMIIVLEGDGIAEMACPHMAGQRQERPEKEEETRGQARRAHYQKVRSRLSCGTAFIVPAGHPVAIVASRGQNLQVLCFEINAKNNQRIFLSGKNNILKQLESEAKELSFNMPSREVDEFLNRQQERMFIPGPEQQRQGKSLKWASILDFAGF</sequence>
<comment type="similarity">
    <text evidence="1">Belongs to the 7S seed storage protein family.</text>
</comment>
<dbReference type="CDD" id="cd02245">
    <property type="entry name" value="cupin_7S_vicilin-like_C"/>
    <property type="match status" value="1"/>
</dbReference>
<dbReference type="PANTHER" id="PTHR31189">
    <property type="entry name" value="OS03G0336100 PROTEIN-RELATED"/>
    <property type="match status" value="1"/>
</dbReference>
<dbReference type="Gene3D" id="2.60.120.10">
    <property type="entry name" value="Jelly Rolls"/>
    <property type="match status" value="2"/>
</dbReference>
<gene>
    <name evidence="5" type="ORF">Taro_052339</name>
</gene>
<feature type="region of interest" description="Disordered" evidence="2">
    <location>
        <begin position="297"/>
        <end position="339"/>
    </location>
</feature>
<keyword evidence="3" id="KW-0732">Signal</keyword>
<feature type="domain" description="Cupin type-1" evidence="4">
    <location>
        <begin position="337"/>
        <end position="496"/>
    </location>
</feature>
<dbReference type="EMBL" id="NMUH01008850">
    <property type="protein sequence ID" value="MQM19337.1"/>
    <property type="molecule type" value="Genomic_DNA"/>
</dbReference>
<name>A0A843XJX8_COLES</name>
<accession>A0A843XJX8</accession>
<dbReference type="InterPro" id="IPR006045">
    <property type="entry name" value="Cupin_1"/>
</dbReference>
<dbReference type="Proteomes" id="UP000652761">
    <property type="component" value="Unassembled WGS sequence"/>
</dbReference>
<evidence type="ECO:0000259" key="4">
    <source>
        <dbReference type="SMART" id="SM00835"/>
    </source>
</evidence>
<feature type="compositionally biased region" description="Basic and acidic residues" evidence="2">
    <location>
        <begin position="297"/>
        <end position="326"/>
    </location>
</feature>
<keyword evidence="6" id="KW-1185">Reference proteome</keyword>
<feature type="region of interest" description="Disordered" evidence="2">
    <location>
        <begin position="612"/>
        <end position="633"/>
    </location>
</feature>
<feature type="region of interest" description="Disordered" evidence="2">
    <location>
        <begin position="148"/>
        <end position="167"/>
    </location>
</feature>
<feature type="region of interest" description="Disordered" evidence="2">
    <location>
        <begin position="256"/>
        <end position="278"/>
    </location>
</feature>
<feature type="chain" id="PRO_5032859518" description="Cupin type-1 domain-containing protein" evidence="3">
    <location>
        <begin position="22"/>
        <end position="744"/>
    </location>
</feature>
<dbReference type="CDD" id="cd02244">
    <property type="entry name" value="cupin_7S_vicilin-like_N"/>
    <property type="match status" value="1"/>
</dbReference>
<dbReference type="Gene3D" id="6.10.250.1700">
    <property type="match status" value="5"/>
</dbReference>
<evidence type="ECO:0000313" key="6">
    <source>
        <dbReference type="Proteomes" id="UP000652761"/>
    </source>
</evidence>
<feature type="region of interest" description="Disordered" evidence="2">
    <location>
        <begin position="201"/>
        <end position="221"/>
    </location>
</feature>
<dbReference type="SMART" id="SM00835">
    <property type="entry name" value="Cupin_1"/>
    <property type="match status" value="2"/>
</dbReference>
<dbReference type="AlphaFoldDB" id="A0A843XJX8"/>
<dbReference type="InterPro" id="IPR014710">
    <property type="entry name" value="RmlC-like_jellyroll"/>
</dbReference>
<evidence type="ECO:0000313" key="5">
    <source>
        <dbReference type="EMBL" id="MQM19337.1"/>
    </source>
</evidence>
<evidence type="ECO:0000256" key="3">
    <source>
        <dbReference type="SAM" id="SignalP"/>
    </source>
</evidence>
<reference evidence="5" key="1">
    <citation type="submission" date="2017-07" db="EMBL/GenBank/DDBJ databases">
        <title>Taro Niue Genome Assembly and Annotation.</title>
        <authorList>
            <person name="Atibalentja N."/>
            <person name="Keating K."/>
            <person name="Fields C.J."/>
        </authorList>
    </citation>
    <scope>NUCLEOTIDE SEQUENCE</scope>
    <source>
        <strain evidence="5">Niue_2</strain>
        <tissue evidence="5">Leaf</tissue>
    </source>
</reference>
<feature type="signal peptide" evidence="3">
    <location>
        <begin position="1"/>
        <end position="21"/>
    </location>
</feature>
<proteinExistence type="inferred from homology"/>
<dbReference type="Pfam" id="PF00190">
    <property type="entry name" value="Cupin_1"/>
    <property type="match status" value="2"/>
</dbReference>
<comment type="caution">
    <text evidence="5">The sequence shown here is derived from an EMBL/GenBank/DDBJ whole genome shotgun (WGS) entry which is preliminary data.</text>
</comment>
<dbReference type="InterPro" id="IPR006792">
    <property type="entry name" value="Vicilin_N"/>
</dbReference>
<feature type="compositionally biased region" description="Basic and acidic residues" evidence="2">
    <location>
        <begin position="615"/>
        <end position="627"/>
    </location>
</feature>
<dbReference type="Pfam" id="PF04702">
    <property type="entry name" value="Vicilin_N"/>
    <property type="match status" value="1"/>
</dbReference>
<protein>
    <recommendedName>
        <fullName evidence="4">Cupin type-1 domain-containing protein</fullName>
    </recommendedName>
</protein>
<evidence type="ECO:0000256" key="1">
    <source>
        <dbReference type="ARBA" id="ARBA00023597"/>
    </source>
</evidence>
<dbReference type="PANTHER" id="PTHR31189:SF13">
    <property type="entry name" value="CUPINCIN"/>
    <property type="match status" value="1"/>
</dbReference>
<organism evidence="5 6">
    <name type="scientific">Colocasia esculenta</name>
    <name type="common">Wild taro</name>
    <name type="synonym">Arum esculentum</name>
    <dbReference type="NCBI Taxonomy" id="4460"/>
    <lineage>
        <taxon>Eukaryota</taxon>
        <taxon>Viridiplantae</taxon>
        <taxon>Streptophyta</taxon>
        <taxon>Embryophyta</taxon>
        <taxon>Tracheophyta</taxon>
        <taxon>Spermatophyta</taxon>
        <taxon>Magnoliopsida</taxon>
        <taxon>Liliopsida</taxon>
        <taxon>Araceae</taxon>
        <taxon>Aroideae</taxon>
        <taxon>Colocasieae</taxon>
        <taxon>Colocasia</taxon>
    </lineage>
</organism>
<feature type="region of interest" description="Disordered" evidence="2">
    <location>
        <begin position="174"/>
        <end position="193"/>
    </location>
</feature>
<dbReference type="InterPro" id="IPR011051">
    <property type="entry name" value="RmlC_Cupin_sf"/>
</dbReference>
<feature type="compositionally biased region" description="Basic and acidic residues" evidence="2">
    <location>
        <begin position="256"/>
        <end position="268"/>
    </location>
</feature>
<evidence type="ECO:0000256" key="2">
    <source>
        <dbReference type="SAM" id="MobiDB-lite"/>
    </source>
</evidence>
<feature type="domain" description="Cupin type-1" evidence="4">
    <location>
        <begin position="538"/>
        <end position="709"/>
    </location>
</feature>